<organism evidence="2 3">
    <name type="scientific">Streblomastix strix</name>
    <dbReference type="NCBI Taxonomy" id="222440"/>
    <lineage>
        <taxon>Eukaryota</taxon>
        <taxon>Metamonada</taxon>
        <taxon>Preaxostyla</taxon>
        <taxon>Oxymonadida</taxon>
        <taxon>Streblomastigidae</taxon>
        <taxon>Streblomastix</taxon>
    </lineage>
</organism>
<gene>
    <name evidence="2" type="ORF">EZS28_008250</name>
</gene>
<name>A0A5J4WMB9_9EUKA</name>
<dbReference type="AlphaFoldDB" id="A0A5J4WMB9"/>
<dbReference type="EMBL" id="SNRW01001482">
    <property type="protein sequence ID" value="KAA6396227.1"/>
    <property type="molecule type" value="Genomic_DNA"/>
</dbReference>
<feature type="non-terminal residue" evidence="2">
    <location>
        <position position="173"/>
    </location>
</feature>
<sequence length="173" mass="20112">MRPILNQNKNQALEQNQEIQNMRKYNDMITPNSGPRRQPPPGQRSTGLYTTRNAARPQAKIFQPALKAEQEKPEISNVMTKETNKDHMHRQMLKEFDLIPIGKDNERQCWPGFGPGVPHATDWRKTKQQGQTPSMDDVRAFWREYNFDLRVACVGKEYDSKDDSEKRQPAKTT</sequence>
<feature type="region of interest" description="Disordered" evidence="1">
    <location>
        <begin position="20"/>
        <end position="48"/>
    </location>
</feature>
<proteinExistence type="predicted"/>
<evidence type="ECO:0000313" key="2">
    <source>
        <dbReference type="EMBL" id="KAA6396227.1"/>
    </source>
</evidence>
<evidence type="ECO:0000256" key="1">
    <source>
        <dbReference type="SAM" id="MobiDB-lite"/>
    </source>
</evidence>
<reference evidence="2 3" key="1">
    <citation type="submission" date="2019-03" db="EMBL/GenBank/DDBJ databases">
        <title>Single cell metagenomics reveals metabolic interactions within the superorganism composed of flagellate Streblomastix strix and complex community of Bacteroidetes bacteria on its surface.</title>
        <authorList>
            <person name="Treitli S.C."/>
            <person name="Kolisko M."/>
            <person name="Husnik F."/>
            <person name="Keeling P."/>
            <person name="Hampl V."/>
        </authorList>
    </citation>
    <scope>NUCLEOTIDE SEQUENCE [LARGE SCALE GENOMIC DNA]</scope>
    <source>
        <strain evidence="2">ST1C</strain>
    </source>
</reference>
<evidence type="ECO:0000313" key="3">
    <source>
        <dbReference type="Proteomes" id="UP000324800"/>
    </source>
</evidence>
<dbReference type="Proteomes" id="UP000324800">
    <property type="component" value="Unassembled WGS sequence"/>
</dbReference>
<accession>A0A5J4WMB9</accession>
<protein>
    <submittedName>
        <fullName evidence="2">Uncharacterized protein</fullName>
    </submittedName>
</protein>
<comment type="caution">
    <text evidence="2">The sequence shown here is derived from an EMBL/GenBank/DDBJ whole genome shotgun (WGS) entry which is preliminary data.</text>
</comment>